<evidence type="ECO:0000313" key="2">
    <source>
        <dbReference type="EMBL" id="ODQ89326.1"/>
    </source>
</evidence>
<dbReference type="SUPFAM" id="SSF54593">
    <property type="entry name" value="Glyoxalase/Bleomycin resistance protein/Dihydroxybiphenyl dioxygenase"/>
    <property type="match status" value="1"/>
</dbReference>
<dbReference type="InterPro" id="IPR037523">
    <property type="entry name" value="VOC_core"/>
</dbReference>
<gene>
    <name evidence="2" type="ORF">BHQ18_15210</name>
</gene>
<dbReference type="Gene3D" id="3.10.180.10">
    <property type="entry name" value="2,3-Dihydroxybiphenyl 1,2-Dioxygenase, domain 1"/>
    <property type="match status" value="1"/>
</dbReference>
<dbReference type="InterPro" id="IPR029068">
    <property type="entry name" value="Glyas_Bleomycin-R_OHBP_Dase"/>
</dbReference>
<dbReference type="EMBL" id="MIHA01000010">
    <property type="protein sequence ID" value="ODQ89326.1"/>
    <property type="molecule type" value="Genomic_DNA"/>
</dbReference>
<name>A0A1E3RHH9_MYCFV</name>
<accession>A0A1E3RHH9</accession>
<sequence length="160" mass="17529">MTALRASDLYHTGIVVADLDAAMERLSAVAGYQWTTPMAFSLPVRIGDHDRTVDFRFAYSLQAPRLELVQEIPDSIWTPAPRNAAHHLGYFVDDVAAVSGRLTEAGFAREACALGDDGSPAAFAYHVDSAGIRIEIVERSLFGDFEEFLNQSGKHLSDSR</sequence>
<dbReference type="STRING" id="1776.BHQ18_15210"/>
<protein>
    <submittedName>
        <fullName evidence="2">Bleomycin resistance protein</fullName>
    </submittedName>
</protein>
<dbReference type="Proteomes" id="UP000094053">
    <property type="component" value="Unassembled WGS sequence"/>
</dbReference>
<dbReference type="PROSITE" id="PS51819">
    <property type="entry name" value="VOC"/>
    <property type="match status" value="1"/>
</dbReference>
<reference evidence="3" key="1">
    <citation type="submission" date="2016-09" db="EMBL/GenBank/DDBJ databases">
        <authorList>
            <person name="Greninger A.L."/>
            <person name="Jerome K.R."/>
            <person name="Mcnair B."/>
            <person name="Wallis C."/>
            <person name="Fang F."/>
        </authorList>
    </citation>
    <scope>NUCLEOTIDE SEQUENCE [LARGE SCALE GENOMIC DNA]</scope>
    <source>
        <strain evidence="3">M6</strain>
    </source>
</reference>
<keyword evidence="3" id="KW-1185">Reference proteome</keyword>
<dbReference type="RefSeq" id="WP_069414455.1">
    <property type="nucleotide sequence ID" value="NZ_JACKUL010000020.1"/>
</dbReference>
<feature type="domain" description="VOC" evidence="1">
    <location>
        <begin position="8"/>
        <end position="139"/>
    </location>
</feature>
<comment type="caution">
    <text evidence="2">The sequence shown here is derived from an EMBL/GenBank/DDBJ whole genome shotgun (WGS) entry which is preliminary data.</text>
</comment>
<evidence type="ECO:0000259" key="1">
    <source>
        <dbReference type="PROSITE" id="PS51819"/>
    </source>
</evidence>
<dbReference type="Pfam" id="PF13669">
    <property type="entry name" value="Glyoxalase_4"/>
    <property type="match status" value="1"/>
</dbReference>
<proteinExistence type="predicted"/>
<dbReference type="AlphaFoldDB" id="A0A1E3RHH9"/>
<evidence type="ECO:0000313" key="3">
    <source>
        <dbReference type="Proteomes" id="UP000094053"/>
    </source>
</evidence>
<organism evidence="2 3">
    <name type="scientific">Mycolicibacterium flavescens</name>
    <name type="common">Mycobacterium flavescens</name>
    <dbReference type="NCBI Taxonomy" id="1776"/>
    <lineage>
        <taxon>Bacteria</taxon>
        <taxon>Bacillati</taxon>
        <taxon>Actinomycetota</taxon>
        <taxon>Actinomycetes</taxon>
        <taxon>Mycobacteriales</taxon>
        <taxon>Mycobacteriaceae</taxon>
        <taxon>Mycolicibacterium</taxon>
    </lineage>
</organism>